<dbReference type="Gene3D" id="3.90.79.10">
    <property type="entry name" value="Nucleoside Triphosphate Pyrophosphohydrolase"/>
    <property type="match status" value="1"/>
</dbReference>
<dbReference type="InterPro" id="IPR000086">
    <property type="entry name" value="NUDIX_hydrolase_dom"/>
</dbReference>
<protein>
    <recommendedName>
        <fullName evidence="1">Nudix hydrolase domain-containing protein</fullName>
    </recommendedName>
</protein>
<evidence type="ECO:0000259" key="1">
    <source>
        <dbReference type="Pfam" id="PF00293"/>
    </source>
</evidence>
<dbReference type="VEuPathDB" id="FungiDB:BO97DRAFT_465685"/>
<dbReference type="SUPFAM" id="SSF55811">
    <property type="entry name" value="Nudix"/>
    <property type="match status" value="1"/>
</dbReference>
<sequence length="132" mass="15312">MSSYTYAEHLEEHAKPHAGFIAAKPEDYSRPHPRILLLRRAPDKWSAGLWETPGSTYKETDASVLACASRKVFEETGCRVSRFVDLVALDKWQLLRPQGVRYMEKYMFLVEVDGEDWEKKIKLAPNQHDDFL</sequence>
<dbReference type="Proteomes" id="UP000248961">
    <property type="component" value="Unassembled WGS sequence"/>
</dbReference>
<dbReference type="RefSeq" id="XP_025545965.1">
    <property type="nucleotide sequence ID" value="XM_025699555.1"/>
</dbReference>
<name>A0A395HFU9_ASPHC</name>
<evidence type="ECO:0000313" key="3">
    <source>
        <dbReference type="Proteomes" id="UP000248961"/>
    </source>
</evidence>
<proteinExistence type="predicted"/>
<accession>A0A395HFU9</accession>
<gene>
    <name evidence="2" type="ORF">BO97DRAFT_465685</name>
</gene>
<evidence type="ECO:0000313" key="2">
    <source>
        <dbReference type="EMBL" id="RAL06811.1"/>
    </source>
</evidence>
<reference evidence="2 3" key="1">
    <citation type="submission" date="2018-02" db="EMBL/GenBank/DDBJ databases">
        <title>The genomes of Aspergillus section Nigri reveals drivers in fungal speciation.</title>
        <authorList>
            <consortium name="DOE Joint Genome Institute"/>
            <person name="Vesth T.C."/>
            <person name="Nybo J."/>
            <person name="Theobald S."/>
            <person name="Brandl J."/>
            <person name="Frisvad J.C."/>
            <person name="Nielsen K.F."/>
            <person name="Lyhne E.K."/>
            <person name="Kogle M.E."/>
            <person name="Kuo A."/>
            <person name="Riley R."/>
            <person name="Clum A."/>
            <person name="Nolan M."/>
            <person name="Lipzen A."/>
            <person name="Salamov A."/>
            <person name="Henrissat B."/>
            <person name="Wiebenga A."/>
            <person name="De vries R.P."/>
            <person name="Grigoriev I.V."/>
            <person name="Mortensen U.H."/>
            <person name="Andersen M.R."/>
            <person name="Baker S.E."/>
        </authorList>
    </citation>
    <scope>NUCLEOTIDE SEQUENCE [LARGE SCALE GENOMIC DNA]</scope>
    <source>
        <strain evidence="2 3">CBS 101889</strain>
    </source>
</reference>
<dbReference type="Pfam" id="PF00293">
    <property type="entry name" value="NUDIX"/>
    <property type="match status" value="1"/>
</dbReference>
<dbReference type="CDD" id="cd02883">
    <property type="entry name" value="NUDIX_Hydrolase"/>
    <property type="match status" value="1"/>
</dbReference>
<dbReference type="AlphaFoldDB" id="A0A395HFU9"/>
<feature type="domain" description="Nudix hydrolase" evidence="1">
    <location>
        <begin position="33"/>
        <end position="122"/>
    </location>
</feature>
<keyword evidence="3" id="KW-1185">Reference proteome</keyword>
<dbReference type="GeneID" id="37203844"/>
<dbReference type="EMBL" id="KZ824352">
    <property type="protein sequence ID" value="RAL06811.1"/>
    <property type="molecule type" value="Genomic_DNA"/>
</dbReference>
<dbReference type="InterPro" id="IPR015797">
    <property type="entry name" value="NUDIX_hydrolase-like_dom_sf"/>
</dbReference>
<organism evidence="2 3">
    <name type="scientific">Aspergillus homomorphus (strain CBS 101889)</name>
    <dbReference type="NCBI Taxonomy" id="1450537"/>
    <lineage>
        <taxon>Eukaryota</taxon>
        <taxon>Fungi</taxon>
        <taxon>Dikarya</taxon>
        <taxon>Ascomycota</taxon>
        <taxon>Pezizomycotina</taxon>
        <taxon>Eurotiomycetes</taxon>
        <taxon>Eurotiomycetidae</taxon>
        <taxon>Eurotiales</taxon>
        <taxon>Aspergillaceae</taxon>
        <taxon>Aspergillus</taxon>
        <taxon>Aspergillus subgen. Circumdati</taxon>
    </lineage>
</organism>
<dbReference type="OrthoDB" id="276276at2759"/>